<organism evidence="2">
    <name type="scientific">uncultured Caudovirales phage</name>
    <dbReference type="NCBI Taxonomy" id="2100421"/>
    <lineage>
        <taxon>Viruses</taxon>
        <taxon>Duplodnaviria</taxon>
        <taxon>Heunggongvirae</taxon>
        <taxon>Uroviricota</taxon>
        <taxon>Caudoviricetes</taxon>
        <taxon>Peduoviridae</taxon>
        <taxon>Maltschvirus</taxon>
        <taxon>Maltschvirus maltsch</taxon>
    </lineage>
</organism>
<proteinExistence type="predicted"/>
<name>A0A6J7WI91_9CAUD</name>
<feature type="domain" description="Gene product 88" evidence="1">
    <location>
        <begin position="22"/>
        <end position="241"/>
    </location>
</feature>
<evidence type="ECO:0000313" key="2">
    <source>
        <dbReference type="EMBL" id="CAB5194671.1"/>
    </source>
</evidence>
<dbReference type="EMBL" id="LR798219">
    <property type="protein sequence ID" value="CAB5194671.1"/>
    <property type="molecule type" value="Genomic_DNA"/>
</dbReference>
<reference evidence="2" key="1">
    <citation type="submission" date="2020-05" db="EMBL/GenBank/DDBJ databases">
        <authorList>
            <person name="Chiriac C."/>
            <person name="Salcher M."/>
            <person name="Ghai R."/>
            <person name="Kavagutti S V."/>
        </authorList>
    </citation>
    <scope>NUCLEOTIDE SEQUENCE</scope>
</reference>
<sequence>MKNPYKLQLKREGLEYRPILGQASAKTIKGEKIGYLTAICYLVPDEKLCPFAQLAKCFDPCLKSAGRGAFNSTQKARAKKTAFFKENQRAFMLSMCADVWSLARKAAAIGLTPLVRPNGTSDIPYENILIDGRTIFQIFADVQFYDYTKHPSRNLAGKTAGNYDLTYSFSAMTPKPISIKGLINPANKRAAVVFQRQADIPAEFRGWPVVDGDDTDVRHIEPAGVVVALYAKGKAKRDTGGFVQIKGRDY</sequence>
<dbReference type="InterPro" id="IPR020290">
    <property type="entry name" value="Gp88"/>
</dbReference>
<gene>
    <name evidence="2" type="ORF">UFOVP169_26</name>
</gene>
<evidence type="ECO:0000259" key="1">
    <source>
        <dbReference type="Pfam" id="PF17338"/>
    </source>
</evidence>
<accession>A0A6J7WI91</accession>
<dbReference type="Pfam" id="PF17338">
    <property type="entry name" value="GP88"/>
    <property type="match status" value="1"/>
</dbReference>
<protein>
    <recommendedName>
        <fullName evidence="1">Gene product 88 domain-containing protein</fullName>
    </recommendedName>
</protein>